<feature type="chain" id="PRO_5045723556" evidence="3">
    <location>
        <begin position="28"/>
        <end position="359"/>
    </location>
</feature>
<dbReference type="Gene3D" id="3.40.50.1000">
    <property type="entry name" value="HAD superfamily/HAD-like"/>
    <property type="match status" value="1"/>
</dbReference>
<sequence length="359" mass="37430">MRVLTCVLCSAAMLTNGCVAIVIPAIAAGTIGGKQIFDKKDDAPEAPEVAKKPKAPKPPKPGKVKAVGTVSALPEPVAPPPPPAVPSSMQYLYGSGEAAALSTQSYSALVRYLRFTSQMSGDRVTEDVLGSVTLTAQATLAAPTFGTCGKKKHAVVLDIDETSLLNLGFEADESQHTGPYDPARWERWEATGANAVAAVPGALAAITEARKLGITVVFNSNRSTAQAQATVEALDHAGLGPAVLGDTLWLRDGPSGKDARRAAISEKYCVIAMVGDQLGDFSDLFDAPGQTLAQRRALAISPQIAELWGQGWFLLPNPVYGAGARGTVDEVFPADKRWTDPGAVSPGGYLPADTPPSDK</sequence>
<dbReference type="Proteomes" id="UP001176468">
    <property type="component" value="Unassembled WGS sequence"/>
</dbReference>
<comment type="caution">
    <text evidence="4">The sequence shown here is derived from an EMBL/GenBank/DDBJ whole genome shotgun (WGS) entry which is preliminary data.</text>
</comment>
<feature type="region of interest" description="Disordered" evidence="2">
    <location>
        <begin position="44"/>
        <end position="66"/>
    </location>
</feature>
<name>A0ABT8ZTZ5_9SPHN</name>
<dbReference type="InterPro" id="IPR023214">
    <property type="entry name" value="HAD_sf"/>
</dbReference>
<evidence type="ECO:0000256" key="1">
    <source>
        <dbReference type="ARBA" id="ARBA00022729"/>
    </source>
</evidence>
<reference evidence="4" key="1">
    <citation type="submission" date="2023-07" db="EMBL/GenBank/DDBJ databases">
        <authorList>
            <person name="Kim M.K."/>
        </authorList>
    </citation>
    <scope>NUCLEOTIDE SEQUENCE</scope>
    <source>
        <strain evidence="4">CA1-15</strain>
    </source>
</reference>
<gene>
    <name evidence="4" type="ORF">Q5H94_01735</name>
</gene>
<evidence type="ECO:0000256" key="2">
    <source>
        <dbReference type="SAM" id="MobiDB-lite"/>
    </source>
</evidence>
<dbReference type="SFLD" id="SFLDS00003">
    <property type="entry name" value="Haloacid_Dehalogenase"/>
    <property type="match status" value="1"/>
</dbReference>
<dbReference type="EMBL" id="JAUQSZ010000001">
    <property type="protein sequence ID" value="MDO7841034.1"/>
    <property type="molecule type" value="Genomic_DNA"/>
</dbReference>
<keyword evidence="1 3" id="KW-0732">Signal</keyword>
<feature type="region of interest" description="Disordered" evidence="2">
    <location>
        <begin position="336"/>
        <end position="359"/>
    </location>
</feature>
<dbReference type="PANTHER" id="PTHR31284:SF10">
    <property type="entry name" value="ACID PHOSPHATASE-LIKE PROTEIN"/>
    <property type="match status" value="1"/>
</dbReference>
<proteinExistence type="predicted"/>
<dbReference type="RefSeq" id="WP_304559425.1">
    <property type="nucleotide sequence ID" value="NZ_JAUQSZ010000001.1"/>
</dbReference>
<feature type="signal peptide" evidence="3">
    <location>
        <begin position="1"/>
        <end position="27"/>
    </location>
</feature>
<keyword evidence="5" id="KW-1185">Reference proteome</keyword>
<evidence type="ECO:0000256" key="3">
    <source>
        <dbReference type="SAM" id="SignalP"/>
    </source>
</evidence>
<dbReference type="SFLD" id="SFLDG01125">
    <property type="entry name" value="C1.1:_Acid_Phosphatase_Like"/>
    <property type="match status" value="1"/>
</dbReference>
<dbReference type="SUPFAM" id="SSF56784">
    <property type="entry name" value="HAD-like"/>
    <property type="match status" value="1"/>
</dbReference>
<organism evidence="4 5">
    <name type="scientific">Sphingomonas immobilis</name>
    <dbReference type="NCBI Taxonomy" id="3063997"/>
    <lineage>
        <taxon>Bacteria</taxon>
        <taxon>Pseudomonadati</taxon>
        <taxon>Pseudomonadota</taxon>
        <taxon>Alphaproteobacteria</taxon>
        <taxon>Sphingomonadales</taxon>
        <taxon>Sphingomonadaceae</taxon>
        <taxon>Sphingomonas</taxon>
    </lineage>
</organism>
<dbReference type="InterPro" id="IPR005519">
    <property type="entry name" value="Acid_phosphat_B-like"/>
</dbReference>
<protein>
    <submittedName>
        <fullName evidence="4">HAD family acid phosphatase</fullName>
    </submittedName>
</protein>
<dbReference type="Pfam" id="PF03767">
    <property type="entry name" value="Acid_phosphat_B"/>
    <property type="match status" value="1"/>
</dbReference>
<accession>A0ABT8ZTZ5</accession>
<evidence type="ECO:0000313" key="5">
    <source>
        <dbReference type="Proteomes" id="UP001176468"/>
    </source>
</evidence>
<dbReference type="PANTHER" id="PTHR31284">
    <property type="entry name" value="ACID PHOSPHATASE-LIKE PROTEIN"/>
    <property type="match status" value="1"/>
</dbReference>
<feature type="compositionally biased region" description="Basic residues" evidence="2">
    <location>
        <begin position="52"/>
        <end position="63"/>
    </location>
</feature>
<dbReference type="InterPro" id="IPR036412">
    <property type="entry name" value="HAD-like_sf"/>
</dbReference>
<dbReference type="InterPro" id="IPR006423">
    <property type="entry name" value="Lipo_e_P4"/>
</dbReference>
<evidence type="ECO:0000313" key="4">
    <source>
        <dbReference type="EMBL" id="MDO7841034.1"/>
    </source>
</evidence>